<dbReference type="InterPro" id="IPR003591">
    <property type="entry name" value="Leu-rich_rpt_typical-subtyp"/>
</dbReference>
<evidence type="ECO:0000256" key="2">
    <source>
        <dbReference type="ARBA" id="ARBA00022737"/>
    </source>
</evidence>
<evidence type="ECO:0000313" key="3">
    <source>
        <dbReference type="EMBL" id="OQR94779.1"/>
    </source>
</evidence>
<dbReference type="AlphaFoldDB" id="A0A1V9Z9Y8"/>
<name>A0A1V9Z9Y8_ACHHY</name>
<reference evidence="3 4" key="1">
    <citation type="journal article" date="2014" name="Genome Biol. Evol.">
        <title>The secreted proteins of Achlya hypogyna and Thraustotheca clavata identify the ancestral oomycete secretome and reveal gene acquisitions by horizontal gene transfer.</title>
        <authorList>
            <person name="Misner I."/>
            <person name="Blouin N."/>
            <person name="Leonard G."/>
            <person name="Richards T.A."/>
            <person name="Lane C.E."/>
        </authorList>
    </citation>
    <scope>NUCLEOTIDE SEQUENCE [LARGE SCALE GENOMIC DNA]</scope>
    <source>
        <strain evidence="3 4">ATCC 48635</strain>
    </source>
</reference>
<dbReference type="OrthoDB" id="1394818at2759"/>
<sequence length="146" mass="15740">MIAKSLREAATHTTAVRKLLLRKSEDLVCRNLMCERVGEACVCKLSLVLERLPELTHLDVSGNKLGALPPAVAALRNLTELDVSGNRLKSLPSLAQLTALETLRVEDNPDLASVPADAPALRRVFAKGTAPTFTLPSSMTTVQLDK</sequence>
<dbReference type="PRINTS" id="PR00019">
    <property type="entry name" value="LEURICHRPT"/>
</dbReference>
<dbReference type="PANTHER" id="PTHR48051:SF1">
    <property type="entry name" value="RAS SUPPRESSOR PROTEIN 1"/>
    <property type="match status" value="1"/>
</dbReference>
<dbReference type="SUPFAM" id="SSF52058">
    <property type="entry name" value="L domain-like"/>
    <property type="match status" value="1"/>
</dbReference>
<gene>
    <name evidence="3" type="ORF">ACHHYP_00922</name>
</gene>
<keyword evidence="2" id="KW-0677">Repeat</keyword>
<organism evidence="3 4">
    <name type="scientific">Achlya hypogyna</name>
    <name type="common">Oomycete</name>
    <name type="synonym">Protoachlya hypogyna</name>
    <dbReference type="NCBI Taxonomy" id="1202772"/>
    <lineage>
        <taxon>Eukaryota</taxon>
        <taxon>Sar</taxon>
        <taxon>Stramenopiles</taxon>
        <taxon>Oomycota</taxon>
        <taxon>Saprolegniomycetes</taxon>
        <taxon>Saprolegniales</taxon>
        <taxon>Achlyaceae</taxon>
        <taxon>Achlya</taxon>
    </lineage>
</organism>
<keyword evidence="1" id="KW-0433">Leucine-rich repeat</keyword>
<dbReference type="Gene3D" id="3.80.10.10">
    <property type="entry name" value="Ribonuclease Inhibitor"/>
    <property type="match status" value="1"/>
</dbReference>
<dbReference type="GO" id="GO:0005737">
    <property type="term" value="C:cytoplasm"/>
    <property type="evidence" value="ECO:0007669"/>
    <property type="project" value="TreeGrafter"/>
</dbReference>
<dbReference type="Pfam" id="PF13855">
    <property type="entry name" value="LRR_8"/>
    <property type="match status" value="1"/>
</dbReference>
<dbReference type="PROSITE" id="PS51450">
    <property type="entry name" value="LRR"/>
    <property type="match status" value="1"/>
</dbReference>
<dbReference type="Proteomes" id="UP000243579">
    <property type="component" value="Unassembled WGS sequence"/>
</dbReference>
<accession>A0A1V9Z9Y8</accession>
<dbReference type="InterPro" id="IPR001611">
    <property type="entry name" value="Leu-rich_rpt"/>
</dbReference>
<dbReference type="InterPro" id="IPR032675">
    <property type="entry name" value="LRR_dom_sf"/>
</dbReference>
<comment type="caution">
    <text evidence="3">The sequence shown here is derived from an EMBL/GenBank/DDBJ whole genome shotgun (WGS) entry which is preliminary data.</text>
</comment>
<evidence type="ECO:0000256" key="1">
    <source>
        <dbReference type="ARBA" id="ARBA00022614"/>
    </source>
</evidence>
<protein>
    <submittedName>
        <fullName evidence="3">Uncharacterized protein</fullName>
    </submittedName>
</protein>
<dbReference type="EMBL" id="JNBR01000351">
    <property type="protein sequence ID" value="OQR94779.1"/>
    <property type="molecule type" value="Genomic_DNA"/>
</dbReference>
<dbReference type="PANTHER" id="PTHR48051">
    <property type="match status" value="1"/>
</dbReference>
<dbReference type="InterPro" id="IPR050216">
    <property type="entry name" value="LRR_domain-containing"/>
</dbReference>
<dbReference type="SMART" id="SM00369">
    <property type="entry name" value="LRR_TYP"/>
    <property type="match status" value="2"/>
</dbReference>
<keyword evidence="4" id="KW-1185">Reference proteome</keyword>
<dbReference type="STRING" id="1202772.A0A1V9Z9Y8"/>
<proteinExistence type="predicted"/>
<evidence type="ECO:0000313" key="4">
    <source>
        <dbReference type="Proteomes" id="UP000243579"/>
    </source>
</evidence>
<dbReference type="SMART" id="SM00364">
    <property type="entry name" value="LRR_BAC"/>
    <property type="match status" value="3"/>
</dbReference>